<sequence length="159" mass="17555">MVVKMERLKKIGLSVALFGLLLVCVTIVPASAQPVTTYVVISDDQNQMMPKTPISWKANTILSKDSSNKVSCRHFSTSRTESGDDFPIGKIGVRAKVLHGSIVKFERNLINENSATAELNYNSGSESTSGTWTAETHHVFEAPQYNQYRYPVTDDTLSV</sequence>
<dbReference type="EMBL" id="CP037968">
    <property type="protein sequence ID" value="QYZ78187.1"/>
    <property type="molecule type" value="Genomic_DNA"/>
</dbReference>
<organism evidence="1 2">
    <name type="scientific">Methanofollis formosanus</name>
    <dbReference type="NCBI Taxonomy" id="299308"/>
    <lineage>
        <taxon>Archaea</taxon>
        <taxon>Methanobacteriati</taxon>
        <taxon>Methanobacteriota</taxon>
        <taxon>Stenosarchaea group</taxon>
        <taxon>Methanomicrobia</taxon>
        <taxon>Methanomicrobiales</taxon>
        <taxon>Methanomicrobiaceae</taxon>
        <taxon>Methanofollis</taxon>
    </lineage>
</organism>
<reference evidence="1" key="2">
    <citation type="submission" date="2019-03" db="EMBL/GenBank/DDBJ databases">
        <authorList>
            <person name="Chen S.-C."/>
            <person name="Wu S.-Y."/>
            <person name="Lai M.-C."/>
        </authorList>
    </citation>
    <scope>NUCLEOTIDE SEQUENCE</scope>
    <source>
        <strain evidence="1">ML15</strain>
    </source>
</reference>
<dbReference type="KEGG" id="mfk:E2N92_01440"/>
<dbReference type="Proteomes" id="UP000826709">
    <property type="component" value="Chromosome"/>
</dbReference>
<dbReference type="RefSeq" id="WP_220681926.1">
    <property type="nucleotide sequence ID" value="NZ_CP037968.1"/>
</dbReference>
<dbReference type="AlphaFoldDB" id="A0A8G0ZYD8"/>
<name>A0A8G0ZYD8_9EURY</name>
<evidence type="ECO:0000313" key="2">
    <source>
        <dbReference type="Proteomes" id="UP000826709"/>
    </source>
</evidence>
<keyword evidence="2" id="KW-1185">Reference proteome</keyword>
<protein>
    <submittedName>
        <fullName evidence="1">Uncharacterized protein</fullName>
    </submittedName>
</protein>
<gene>
    <name evidence="1" type="ORF">E2N92_01440</name>
</gene>
<evidence type="ECO:0000313" key="1">
    <source>
        <dbReference type="EMBL" id="QYZ78187.1"/>
    </source>
</evidence>
<reference evidence="1" key="1">
    <citation type="journal article" date="2005" name="Int. J. Syst. Evol. Microbiol.">
        <title>Methanofollis formosanus sp. nov., isolated from a fish pond.</title>
        <authorList>
            <person name="Wu S.Y."/>
            <person name="Chen S.C."/>
            <person name="Lai M.C."/>
        </authorList>
    </citation>
    <scope>NUCLEOTIDE SEQUENCE</scope>
    <source>
        <strain evidence="1">ML15</strain>
    </source>
</reference>
<accession>A0A8G0ZYD8</accession>
<proteinExistence type="predicted"/>